<keyword evidence="2" id="KW-1185">Reference proteome</keyword>
<dbReference type="EMBL" id="BMAV01016658">
    <property type="protein sequence ID" value="GFY67637.1"/>
    <property type="molecule type" value="Genomic_DNA"/>
</dbReference>
<gene>
    <name evidence="1" type="primary">pif1_106</name>
    <name evidence="1" type="ORF">TNIN_364621</name>
</gene>
<dbReference type="Proteomes" id="UP000886998">
    <property type="component" value="Unassembled WGS sequence"/>
</dbReference>
<accession>A0A8X6YBE4</accession>
<keyword evidence="1" id="KW-0067">ATP-binding</keyword>
<proteinExistence type="predicted"/>
<keyword evidence="1" id="KW-0547">Nucleotide-binding</keyword>
<dbReference type="OrthoDB" id="416437at2759"/>
<protein>
    <submittedName>
        <fullName evidence="1">ATP-dependent DNA helicase</fullName>
    </submittedName>
</protein>
<reference evidence="1" key="1">
    <citation type="submission" date="2020-08" db="EMBL/GenBank/DDBJ databases">
        <title>Multicomponent nature underlies the extraordinary mechanical properties of spider dragline silk.</title>
        <authorList>
            <person name="Kono N."/>
            <person name="Nakamura H."/>
            <person name="Mori M."/>
            <person name="Yoshida Y."/>
            <person name="Ohtoshi R."/>
            <person name="Malay A.D."/>
            <person name="Moran D.A.P."/>
            <person name="Tomita M."/>
            <person name="Numata K."/>
            <person name="Arakawa K."/>
        </authorList>
    </citation>
    <scope>NUCLEOTIDE SEQUENCE</scope>
</reference>
<keyword evidence="1" id="KW-0378">Hydrolase</keyword>
<sequence length="127" mass="14534">MNLYDQKQPVNSTGQDASTNSISSLWGQRLGPGYHVFLLTGSFRKYPTRAQVDVHNTAALDRYRAKEVRVFKIRSQDFLINTTRNADNANMNNIVSDDIKKTGWLQKELGIFYGVTEMFRSNIDVEQ</sequence>
<evidence type="ECO:0000313" key="2">
    <source>
        <dbReference type="Proteomes" id="UP000886998"/>
    </source>
</evidence>
<comment type="caution">
    <text evidence="1">The sequence shown here is derived from an EMBL/GenBank/DDBJ whole genome shotgun (WGS) entry which is preliminary data.</text>
</comment>
<evidence type="ECO:0000313" key="1">
    <source>
        <dbReference type="EMBL" id="GFY67637.1"/>
    </source>
</evidence>
<keyword evidence="1" id="KW-0347">Helicase</keyword>
<dbReference type="AlphaFoldDB" id="A0A8X6YBE4"/>
<organism evidence="1 2">
    <name type="scientific">Trichonephila inaurata madagascariensis</name>
    <dbReference type="NCBI Taxonomy" id="2747483"/>
    <lineage>
        <taxon>Eukaryota</taxon>
        <taxon>Metazoa</taxon>
        <taxon>Ecdysozoa</taxon>
        <taxon>Arthropoda</taxon>
        <taxon>Chelicerata</taxon>
        <taxon>Arachnida</taxon>
        <taxon>Araneae</taxon>
        <taxon>Araneomorphae</taxon>
        <taxon>Entelegynae</taxon>
        <taxon>Araneoidea</taxon>
        <taxon>Nephilidae</taxon>
        <taxon>Trichonephila</taxon>
        <taxon>Trichonephila inaurata</taxon>
    </lineage>
</organism>
<dbReference type="GO" id="GO:0004386">
    <property type="term" value="F:helicase activity"/>
    <property type="evidence" value="ECO:0007669"/>
    <property type="project" value="UniProtKB-KW"/>
</dbReference>
<name>A0A8X6YBE4_9ARAC</name>